<reference evidence="2" key="1">
    <citation type="submission" date="2013-05" db="EMBL/GenBank/DDBJ databases">
        <authorList>
            <person name="Harkins D.M."/>
            <person name="Durkin A.S."/>
            <person name="Brinkac L.M."/>
            <person name="Haft D.H."/>
            <person name="Selengut J.D."/>
            <person name="Sanka R."/>
            <person name="DePew J."/>
            <person name="Purushe J."/>
            <person name="Hartskeerl R.A."/>
            <person name="Ahmed A."/>
            <person name="van der Linden H."/>
            <person name="Goris M.G.A."/>
            <person name="Vinetz J.M."/>
            <person name="Sutton G.G."/>
            <person name="Nierman W.C."/>
            <person name="Fouts D.E."/>
        </authorList>
    </citation>
    <scope>NUCLEOTIDE SEQUENCE [LARGE SCALE GENOMIC DNA]</scope>
    <source>
        <strain evidence="2">5399</strain>
    </source>
</reference>
<proteinExistence type="predicted"/>
<feature type="compositionally biased region" description="Basic residues" evidence="1">
    <location>
        <begin position="54"/>
        <end position="65"/>
    </location>
</feature>
<name>T0F961_9LEPT</name>
<keyword evidence="3" id="KW-1185">Reference proteome</keyword>
<accession>T0F961</accession>
<evidence type="ECO:0000256" key="1">
    <source>
        <dbReference type="SAM" id="MobiDB-lite"/>
    </source>
</evidence>
<protein>
    <submittedName>
        <fullName evidence="2">Uncharacterized protein</fullName>
    </submittedName>
</protein>
<comment type="caution">
    <text evidence="2">The sequence shown here is derived from an EMBL/GenBank/DDBJ whole genome shotgun (WGS) entry which is preliminary data.</text>
</comment>
<dbReference type="AlphaFoldDB" id="T0F961"/>
<evidence type="ECO:0000313" key="2">
    <source>
        <dbReference type="EMBL" id="EQA44451.1"/>
    </source>
</evidence>
<feature type="compositionally biased region" description="Basic and acidic residues" evidence="1">
    <location>
        <begin position="42"/>
        <end position="53"/>
    </location>
</feature>
<dbReference type="Proteomes" id="UP000015454">
    <property type="component" value="Unassembled WGS sequence"/>
</dbReference>
<sequence length="95" mass="11277">MPYGKSNGTPRHRRKLQREFRAKAIAYIVPHIYALSKKARKERSTQNDSDRKGQMLKRQRRRSKDNKKDRTSGSFENFESCLKTNSWIPTFFGKK</sequence>
<organism evidence="2 3">
    <name type="scientific">Leptospira broomii serovar Hurstbridge str. 5399</name>
    <dbReference type="NCBI Taxonomy" id="1049789"/>
    <lineage>
        <taxon>Bacteria</taxon>
        <taxon>Pseudomonadati</taxon>
        <taxon>Spirochaetota</taxon>
        <taxon>Spirochaetia</taxon>
        <taxon>Leptospirales</taxon>
        <taxon>Leptospiraceae</taxon>
        <taxon>Leptospira</taxon>
    </lineage>
</organism>
<evidence type="ECO:0000313" key="3">
    <source>
        <dbReference type="Proteomes" id="UP000015454"/>
    </source>
</evidence>
<gene>
    <name evidence="2" type="ORF">LEP1GSC050_3142</name>
</gene>
<dbReference type="EMBL" id="AHMO02000008">
    <property type="protein sequence ID" value="EQA44451.1"/>
    <property type="molecule type" value="Genomic_DNA"/>
</dbReference>
<feature type="region of interest" description="Disordered" evidence="1">
    <location>
        <begin position="37"/>
        <end position="75"/>
    </location>
</feature>